<name>A0ACC0YWG9_9ROSI</name>
<keyword evidence="2" id="KW-1185">Reference proteome</keyword>
<reference evidence="2" key="1">
    <citation type="journal article" date="2023" name="G3 (Bethesda)">
        <title>Genome assembly and association tests identify interacting loci associated with vigor, precocity, and sex in interspecific pistachio rootstocks.</title>
        <authorList>
            <person name="Palmer W."/>
            <person name="Jacygrad E."/>
            <person name="Sagayaradj S."/>
            <person name="Cavanaugh K."/>
            <person name="Han R."/>
            <person name="Bertier L."/>
            <person name="Beede B."/>
            <person name="Kafkas S."/>
            <person name="Golino D."/>
            <person name="Preece J."/>
            <person name="Michelmore R."/>
        </authorList>
    </citation>
    <scope>NUCLEOTIDE SEQUENCE [LARGE SCALE GENOMIC DNA]</scope>
</reference>
<gene>
    <name evidence="1" type="ORF">Pint_19045</name>
</gene>
<evidence type="ECO:0000313" key="1">
    <source>
        <dbReference type="EMBL" id="KAJ0042661.1"/>
    </source>
</evidence>
<dbReference type="EMBL" id="CM047739">
    <property type="protein sequence ID" value="KAJ0042661.1"/>
    <property type="molecule type" value="Genomic_DNA"/>
</dbReference>
<sequence>MVFEECDKEYHEISSEMKRCFTSICPPRHRKLSTHHPLKGNAPLPKSIALDTTCYLTVDSPANIVAKGTIMEYEGSNVWVTMDVVSKKVVKKKYATPKKVPKKSESVYDKVDFDMEIEDIDPLGNELAIIPVKSKPQQMKVDKKRTNLGKRKAKVTPLKMKKIRQSVVSKKFVKKKYATPKKVPKKSESVYDKIDFDMEIEDIDPLGNELAITTVKSEPQQMKVDKKRTSLGKRKVEVTPLKMKKIQQSVVPERHIVQNNPSLKMFSIMVNRLIPNKQIVRVQTDDNLFGYDSYTYLTKEDFERVLNMEELTASCITVYIM</sequence>
<accession>A0ACC0YWG9</accession>
<evidence type="ECO:0000313" key="2">
    <source>
        <dbReference type="Proteomes" id="UP001163603"/>
    </source>
</evidence>
<dbReference type="Proteomes" id="UP001163603">
    <property type="component" value="Chromosome 4"/>
</dbReference>
<proteinExistence type="predicted"/>
<comment type="caution">
    <text evidence="1">The sequence shown here is derived from an EMBL/GenBank/DDBJ whole genome shotgun (WGS) entry which is preliminary data.</text>
</comment>
<protein>
    <submittedName>
        <fullName evidence="1">Uncharacterized protein</fullName>
    </submittedName>
</protein>
<organism evidence="1 2">
    <name type="scientific">Pistacia integerrima</name>
    <dbReference type="NCBI Taxonomy" id="434235"/>
    <lineage>
        <taxon>Eukaryota</taxon>
        <taxon>Viridiplantae</taxon>
        <taxon>Streptophyta</taxon>
        <taxon>Embryophyta</taxon>
        <taxon>Tracheophyta</taxon>
        <taxon>Spermatophyta</taxon>
        <taxon>Magnoliopsida</taxon>
        <taxon>eudicotyledons</taxon>
        <taxon>Gunneridae</taxon>
        <taxon>Pentapetalae</taxon>
        <taxon>rosids</taxon>
        <taxon>malvids</taxon>
        <taxon>Sapindales</taxon>
        <taxon>Anacardiaceae</taxon>
        <taxon>Pistacia</taxon>
    </lineage>
</organism>